<keyword evidence="2" id="KW-0732">Signal</keyword>
<organism evidence="4 5">
    <name type="scientific">Vermiconidia calcicola</name>
    <dbReference type="NCBI Taxonomy" id="1690605"/>
    <lineage>
        <taxon>Eukaryota</taxon>
        <taxon>Fungi</taxon>
        <taxon>Dikarya</taxon>
        <taxon>Ascomycota</taxon>
        <taxon>Pezizomycotina</taxon>
        <taxon>Dothideomycetes</taxon>
        <taxon>Dothideomycetidae</taxon>
        <taxon>Mycosphaerellales</taxon>
        <taxon>Extremaceae</taxon>
        <taxon>Vermiconidia</taxon>
    </lineage>
</organism>
<dbReference type="Pfam" id="PF07883">
    <property type="entry name" value="Cupin_2"/>
    <property type="match status" value="1"/>
</dbReference>
<feature type="compositionally biased region" description="Polar residues" evidence="1">
    <location>
        <begin position="33"/>
        <end position="73"/>
    </location>
</feature>
<feature type="region of interest" description="Disordered" evidence="1">
    <location>
        <begin position="31"/>
        <end position="83"/>
    </location>
</feature>
<dbReference type="PANTHER" id="PTHR43698">
    <property type="entry name" value="RIBD C-TERMINAL DOMAIN CONTAINING PROTEIN"/>
    <property type="match status" value="1"/>
</dbReference>
<dbReference type="AlphaFoldDB" id="A0AAV9Q1K5"/>
<dbReference type="InterPro" id="IPR011051">
    <property type="entry name" value="RmlC_Cupin_sf"/>
</dbReference>
<dbReference type="PANTHER" id="PTHR43698:SF1">
    <property type="entry name" value="BLL4564 PROTEIN"/>
    <property type="match status" value="1"/>
</dbReference>
<dbReference type="Proteomes" id="UP001345827">
    <property type="component" value="Unassembled WGS sequence"/>
</dbReference>
<name>A0AAV9Q1K5_9PEZI</name>
<dbReference type="CDD" id="cd02233">
    <property type="entry name" value="cupin_HNL-like"/>
    <property type="match status" value="1"/>
</dbReference>
<comment type="caution">
    <text evidence="4">The sequence shown here is derived from an EMBL/GenBank/DDBJ whole genome shotgun (WGS) entry which is preliminary data.</text>
</comment>
<dbReference type="SUPFAM" id="SSF51182">
    <property type="entry name" value="RmlC-like cupins"/>
    <property type="match status" value="1"/>
</dbReference>
<keyword evidence="5" id="KW-1185">Reference proteome</keyword>
<evidence type="ECO:0000256" key="2">
    <source>
        <dbReference type="SAM" id="SignalP"/>
    </source>
</evidence>
<dbReference type="InterPro" id="IPR047263">
    <property type="entry name" value="HNL-like_cupin"/>
</dbReference>
<proteinExistence type="predicted"/>
<sequence>MATYFTIAAGLELLVFFHLQVLVKARSDIPHPLTSTKTDQRSHIVSPTHPNHTPKMSTSTEQSKPTMTISRQSRAGVPSINGTESMKTFTGGTVWVDLVVSAPGGELSVANVNFAPCARTNWHRHENGQVLRVTAGSGWICDRGGQPVRIDVGDVIWCPPGTVHWHGADDDSYMVHQATSLGKAEWLEPVTDDVYKAKKRS</sequence>
<evidence type="ECO:0000259" key="3">
    <source>
        <dbReference type="Pfam" id="PF07883"/>
    </source>
</evidence>
<evidence type="ECO:0000256" key="1">
    <source>
        <dbReference type="SAM" id="MobiDB-lite"/>
    </source>
</evidence>
<evidence type="ECO:0000313" key="5">
    <source>
        <dbReference type="Proteomes" id="UP001345827"/>
    </source>
</evidence>
<reference evidence="4 5" key="1">
    <citation type="submission" date="2023-06" db="EMBL/GenBank/DDBJ databases">
        <title>Black Yeasts Isolated from many extreme environments.</title>
        <authorList>
            <person name="Coleine C."/>
            <person name="Stajich J.E."/>
            <person name="Selbmann L."/>
        </authorList>
    </citation>
    <scope>NUCLEOTIDE SEQUENCE [LARGE SCALE GENOMIC DNA]</scope>
    <source>
        <strain evidence="4 5">CCFEE 5887</strain>
    </source>
</reference>
<feature type="signal peptide" evidence="2">
    <location>
        <begin position="1"/>
        <end position="25"/>
    </location>
</feature>
<evidence type="ECO:0000313" key="4">
    <source>
        <dbReference type="EMBL" id="KAK5532428.1"/>
    </source>
</evidence>
<feature type="domain" description="Cupin type-2" evidence="3">
    <location>
        <begin position="112"/>
        <end position="172"/>
    </location>
</feature>
<dbReference type="Gene3D" id="2.60.120.10">
    <property type="entry name" value="Jelly Rolls"/>
    <property type="match status" value="1"/>
</dbReference>
<dbReference type="InterPro" id="IPR014710">
    <property type="entry name" value="RmlC-like_jellyroll"/>
</dbReference>
<protein>
    <recommendedName>
        <fullName evidence="3">Cupin type-2 domain-containing protein</fullName>
    </recommendedName>
</protein>
<gene>
    <name evidence="4" type="ORF">LTR25_007961</name>
</gene>
<dbReference type="InterPro" id="IPR013096">
    <property type="entry name" value="Cupin_2"/>
</dbReference>
<feature type="chain" id="PRO_5043653707" description="Cupin type-2 domain-containing protein" evidence="2">
    <location>
        <begin position="26"/>
        <end position="201"/>
    </location>
</feature>
<dbReference type="EMBL" id="JAXLQG010000015">
    <property type="protein sequence ID" value="KAK5532428.1"/>
    <property type="molecule type" value="Genomic_DNA"/>
</dbReference>
<accession>A0AAV9Q1K5</accession>